<reference evidence="1" key="1">
    <citation type="submission" date="2020-11" db="EMBL/GenBank/DDBJ databases">
        <authorList>
            <consortium name="DOE Joint Genome Institute"/>
            <person name="Ahrendt S."/>
            <person name="Riley R."/>
            <person name="Andreopoulos W."/>
            <person name="Labutti K."/>
            <person name="Pangilinan J."/>
            <person name="Ruiz-Duenas F.J."/>
            <person name="Barrasa J.M."/>
            <person name="Sanchez-Garcia M."/>
            <person name="Camarero S."/>
            <person name="Miyauchi S."/>
            <person name="Serrano A."/>
            <person name="Linde D."/>
            <person name="Babiker R."/>
            <person name="Drula E."/>
            <person name="Ayuso-Fernandez I."/>
            <person name="Pacheco R."/>
            <person name="Padilla G."/>
            <person name="Ferreira P."/>
            <person name="Barriuso J."/>
            <person name="Kellner H."/>
            <person name="Castanera R."/>
            <person name="Alfaro M."/>
            <person name="Ramirez L."/>
            <person name="Pisabarro A.G."/>
            <person name="Kuo A."/>
            <person name="Tritt A."/>
            <person name="Lipzen A."/>
            <person name="He G."/>
            <person name="Yan M."/>
            <person name="Ng V."/>
            <person name="Cullen D."/>
            <person name="Martin F."/>
            <person name="Rosso M.-N."/>
            <person name="Henrissat B."/>
            <person name="Hibbett D."/>
            <person name="Martinez A.T."/>
            <person name="Grigoriev I.V."/>
        </authorList>
    </citation>
    <scope>NUCLEOTIDE SEQUENCE</scope>
    <source>
        <strain evidence="1">ATCC 90797</strain>
    </source>
</reference>
<comment type="caution">
    <text evidence="1">The sequence shown here is derived from an EMBL/GenBank/DDBJ whole genome shotgun (WGS) entry which is preliminary data.</text>
</comment>
<gene>
    <name evidence="1" type="ORF">BDN71DRAFT_1436743</name>
</gene>
<dbReference type="Proteomes" id="UP000807025">
    <property type="component" value="Unassembled WGS sequence"/>
</dbReference>
<dbReference type="OrthoDB" id="3260094at2759"/>
<protein>
    <submittedName>
        <fullName evidence="1">Uncharacterized protein</fullName>
    </submittedName>
</protein>
<sequence length="133" mass="15051">MSHFCQNIGKLIQEEFAISGVKAYLSSYLPFKSNDSNVNNRGNCFPRPQAIPLSQRLNPTKEVENNIKAVATSIQIMNDDACCMFTYGITIVEDHVTLWYHSQSHSAMSKHFSFVEMKNLALIHWSLGKPKVT</sequence>
<evidence type="ECO:0000313" key="1">
    <source>
        <dbReference type="EMBL" id="KAF9487576.1"/>
    </source>
</evidence>
<dbReference type="EMBL" id="MU154765">
    <property type="protein sequence ID" value="KAF9487576.1"/>
    <property type="molecule type" value="Genomic_DNA"/>
</dbReference>
<proteinExistence type="predicted"/>
<keyword evidence="2" id="KW-1185">Reference proteome</keyword>
<dbReference type="AlphaFoldDB" id="A0A9P5ZKQ8"/>
<name>A0A9P5ZKQ8_PLEER</name>
<accession>A0A9P5ZKQ8</accession>
<evidence type="ECO:0000313" key="2">
    <source>
        <dbReference type="Proteomes" id="UP000807025"/>
    </source>
</evidence>
<organism evidence="1 2">
    <name type="scientific">Pleurotus eryngii</name>
    <name type="common">Boletus of the steppes</name>
    <dbReference type="NCBI Taxonomy" id="5323"/>
    <lineage>
        <taxon>Eukaryota</taxon>
        <taxon>Fungi</taxon>
        <taxon>Dikarya</taxon>
        <taxon>Basidiomycota</taxon>
        <taxon>Agaricomycotina</taxon>
        <taxon>Agaricomycetes</taxon>
        <taxon>Agaricomycetidae</taxon>
        <taxon>Agaricales</taxon>
        <taxon>Pleurotineae</taxon>
        <taxon>Pleurotaceae</taxon>
        <taxon>Pleurotus</taxon>
    </lineage>
</organism>